<feature type="transmembrane region" description="Helical" evidence="1">
    <location>
        <begin position="488"/>
        <end position="509"/>
    </location>
</feature>
<protein>
    <recommendedName>
        <fullName evidence="6">DUF2207 domain-containing protein</fullName>
    </recommendedName>
</protein>
<organism evidence="4 5">
    <name type="scientific">candidate division WS6 bacterium OLB21</name>
    <dbReference type="NCBI Taxonomy" id="1617427"/>
    <lineage>
        <taxon>Bacteria</taxon>
        <taxon>Candidatus Dojkabacteria</taxon>
    </lineage>
</organism>
<feature type="transmembrane region" description="Helical" evidence="1">
    <location>
        <begin position="425"/>
        <end position="447"/>
    </location>
</feature>
<feature type="domain" description="DUF2207" evidence="2">
    <location>
        <begin position="33"/>
        <end position="190"/>
    </location>
</feature>
<sequence>MKILKILLFFGIVSIFFLSHSPNIVSAQAGSERILDFNSQIDIREDGKLVVKETITVQAYGNQIKRGIFRDYPTSYKNVLGFYSSVPFNVIEVKRNGVNDNYHFEQIDFGTRLYIGDENVFLQPGVYKYELTYLTDHQLGFFDNHDELFYNITGNGWNFPIDKVSAQIRLPQGINASDIEAFAYTGIEGAKGQDYQVRIISQDPIIASFETTRPLRLYEGLSVVLEFPKGFVTEPTIIETSERFLADNFLLLGSIVLSFVFVAYALITWLMAGIDPKGKVIIPEFSPPKDMSPSLMRYIERMQIDNENFSVALISMAVKGYIRIEESGDTYKIKKLDEAKYDQLATEEKAIADNLLAKKDSFVFKNKDYMKVLTAKSDMTHVLDTTDGERLVIMNKKLVYVAYAIAILIIATSVFLHHLNGKNDIGLFSAIFIVIGSSFTFYTWINLKNKIGLLLNKFSCLRLLQIIAIAIAALFATLILVVVLIAAFYYLGIISVIQIALTFFITVWYTQAIKVRSKLGKELHDKILGFKNVSDSNRNRKIEDNAQNSSKDDRNIREISSFRNSIGDKCSVGGTI</sequence>
<feature type="transmembrane region" description="Helical" evidence="1">
    <location>
        <begin position="249"/>
        <end position="272"/>
    </location>
</feature>
<dbReference type="InterPro" id="IPR018702">
    <property type="entry name" value="DUF2207"/>
</dbReference>
<dbReference type="Pfam" id="PF09972">
    <property type="entry name" value="DUF2207"/>
    <property type="match status" value="1"/>
</dbReference>
<dbReference type="EMBL" id="JYPD01000022">
    <property type="protein sequence ID" value="KXK08670.1"/>
    <property type="molecule type" value="Genomic_DNA"/>
</dbReference>
<dbReference type="Pfam" id="PF20990">
    <property type="entry name" value="DUF2207_C"/>
    <property type="match status" value="1"/>
</dbReference>
<dbReference type="AlphaFoldDB" id="A0A136KGW7"/>
<evidence type="ECO:0000256" key="1">
    <source>
        <dbReference type="SAM" id="Phobius"/>
    </source>
</evidence>
<keyword evidence="1" id="KW-0472">Membrane</keyword>
<dbReference type="Proteomes" id="UP000070449">
    <property type="component" value="Unassembled WGS sequence"/>
</dbReference>
<feature type="transmembrane region" description="Helical" evidence="1">
    <location>
        <begin position="398"/>
        <end position="419"/>
    </location>
</feature>
<evidence type="ECO:0000313" key="4">
    <source>
        <dbReference type="EMBL" id="KXK08670.1"/>
    </source>
</evidence>
<gene>
    <name evidence="4" type="ORF">UZ20_WS6002000674</name>
</gene>
<comment type="caution">
    <text evidence="4">The sequence shown here is derived from an EMBL/GenBank/DDBJ whole genome shotgun (WGS) entry which is preliminary data.</text>
</comment>
<dbReference type="InterPro" id="IPR048389">
    <property type="entry name" value="YciQ-like_C"/>
</dbReference>
<proteinExistence type="predicted"/>
<keyword evidence="1" id="KW-1133">Transmembrane helix</keyword>
<dbReference type="STRING" id="1617427.UZ20_WS6002000674"/>
<evidence type="ECO:0000259" key="3">
    <source>
        <dbReference type="Pfam" id="PF20990"/>
    </source>
</evidence>
<name>A0A136KGW7_9BACT</name>
<evidence type="ECO:0008006" key="6">
    <source>
        <dbReference type="Google" id="ProtNLM"/>
    </source>
</evidence>
<keyword evidence="1" id="KW-0812">Transmembrane</keyword>
<evidence type="ECO:0000313" key="5">
    <source>
        <dbReference type="Proteomes" id="UP000070449"/>
    </source>
</evidence>
<accession>A0A136KGW7</accession>
<evidence type="ECO:0000259" key="2">
    <source>
        <dbReference type="Pfam" id="PF09972"/>
    </source>
</evidence>
<reference evidence="4 5" key="1">
    <citation type="submission" date="2015-02" db="EMBL/GenBank/DDBJ databases">
        <title>Improved understanding of the partial-nitritation anammox process through 23 genomes representing the majority of the microbial community.</title>
        <authorList>
            <person name="Speth D.R."/>
            <person name="In T Zandt M."/>
            <person name="Guerrero Cruz S."/>
            <person name="Jetten M.S."/>
            <person name="Dutilh B.E."/>
        </authorList>
    </citation>
    <scope>NUCLEOTIDE SEQUENCE [LARGE SCALE GENOMIC DNA]</scope>
    <source>
        <strain evidence="4">OLB21</strain>
    </source>
</reference>
<feature type="transmembrane region" description="Helical" evidence="1">
    <location>
        <begin position="459"/>
        <end position="482"/>
    </location>
</feature>
<feature type="domain" description="Predicted membrane protein YciQ-like C-terminal" evidence="3">
    <location>
        <begin position="283"/>
        <end position="437"/>
    </location>
</feature>